<comment type="caution">
    <text evidence="2">The sequence shown here is derived from an EMBL/GenBank/DDBJ whole genome shotgun (WGS) entry which is preliminary data.</text>
</comment>
<dbReference type="PROSITE" id="PS51833">
    <property type="entry name" value="HDOD"/>
    <property type="match status" value="1"/>
</dbReference>
<reference evidence="3" key="1">
    <citation type="journal article" date="2019" name="Int. J. Syst. Evol. Microbiol.">
        <title>The Global Catalogue of Microorganisms (GCM) 10K type strain sequencing project: providing services to taxonomists for standard genome sequencing and annotation.</title>
        <authorList>
            <consortium name="The Broad Institute Genomics Platform"/>
            <consortium name="The Broad Institute Genome Sequencing Center for Infectious Disease"/>
            <person name="Wu L."/>
            <person name="Ma J."/>
        </authorList>
    </citation>
    <scope>NUCLEOTIDE SEQUENCE [LARGE SCALE GENOMIC DNA]</scope>
    <source>
        <strain evidence="3">LMG 29894</strain>
    </source>
</reference>
<evidence type="ECO:0000313" key="3">
    <source>
        <dbReference type="Proteomes" id="UP001595791"/>
    </source>
</evidence>
<dbReference type="SUPFAM" id="SSF109604">
    <property type="entry name" value="HD-domain/PDEase-like"/>
    <property type="match status" value="1"/>
</dbReference>
<sequence length="274" mass="29956">MELGDIFDRAAGRMPMVPKVVQELIASFDRANTDVDSIADKVSHDQVLSAKVLRLANSARMSGGRAVRSIEDAVVLLGFDNLRMLVVASGVSSMSAPNPGFDRQAFWRRSFQVATAARCVARYARIDANTAYTVGLLHNIGELLIHVAFPTESVKIDRLVDTGADRIQVENMVIGLDLTQVGEELAKRWHFPEEIQRAIRQHKNPTAFPQFEPLAGVVALADLLVTEFVKGIDDAGVIDTLPANLLDKLGVSAELLGPDLEKIREQCMAVDDLL</sequence>
<dbReference type="Gene3D" id="1.10.3210.10">
    <property type="entry name" value="Hypothetical protein af1432"/>
    <property type="match status" value="1"/>
</dbReference>
<evidence type="ECO:0000313" key="2">
    <source>
        <dbReference type="EMBL" id="MFC4160363.1"/>
    </source>
</evidence>
<feature type="domain" description="HDOD" evidence="1">
    <location>
        <begin position="14"/>
        <end position="205"/>
    </location>
</feature>
<dbReference type="InterPro" id="IPR052340">
    <property type="entry name" value="RNase_Y/CdgJ"/>
</dbReference>
<organism evidence="2 3">
    <name type="scientific">Chitinimonas lacunae</name>
    <dbReference type="NCBI Taxonomy" id="1963018"/>
    <lineage>
        <taxon>Bacteria</taxon>
        <taxon>Pseudomonadati</taxon>
        <taxon>Pseudomonadota</taxon>
        <taxon>Betaproteobacteria</taxon>
        <taxon>Neisseriales</taxon>
        <taxon>Chitinibacteraceae</taxon>
        <taxon>Chitinimonas</taxon>
    </lineage>
</organism>
<gene>
    <name evidence="2" type="ORF">ACFOW7_13545</name>
</gene>
<keyword evidence="3" id="KW-1185">Reference proteome</keyword>
<name>A0ABV8MQB1_9NEIS</name>
<dbReference type="PANTHER" id="PTHR33525">
    <property type="match status" value="1"/>
</dbReference>
<dbReference type="EMBL" id="JBHSBU010000001">
    <property type="protein sequence ID" value="MFC4160363.1"/>
    <property type="molecule type" value="Genomic_DNA"/>
</dbReference>
<dbReference type="InterPro" id="IPR013976">
    <property type="entry name" value="HDOD"/>
</dbReference>
<dbReference type="RefSeq" id="WP_378165106.1">
    <property type="nucleotide sequence ID" value="NZ_JBHSBU010000001.1"/>
</dbReference>
<dbReference type="PANTHER" id="PTHR33525:SF6">
    <property type="entry name" value="HDOD DOMAIN-CONTAINING PROTEIN"/>
    <property type="match status" value="1"/>
</dbReference>
<proteinExistence type="predicted"/>
<evidence type="ECO:0000259" key="1">
    <source>
        <dbReference type="PROSITE" id="PS51833"/>
    </source>
</evidence>
<accession>A0ABV8MQB1</accession>
<dbReference type="Proteomes" id="UP001595791">
    <property type="component" value="Unassembled WGS sequence"/>
</dbReference>
<dbReference type="Pfam" id="PF08668">
    <property type="entry name" value="HDOD"/>
    <property type="match status" value="1"/>
</dbReference>
<protein>
    <submittedName>
        <fullName evidence="2">HDOD domain-containing protein</fullName>
    </submittedName>
</protein>